<dbReference type="AlphaFoldDB" id="A0A811QIK3"/>
<proteinExistence type="predicted"/>
<gene>
    <name evidence="2" type="ORF">NCGR_LOCUS42307</name>
</gene>
<dbReference type="EMBL" id="CAJGYO010000010">
    <property type="protein sequence ID" value="CAD6258841.1"/>
    <property type="molecule type" value="Genomic_DNA"/>
</dbReference>
<evidence type="ECO:0000313" key="3">
    <source>
        <dbReference type="Proteomes" id="UP000604825"/>
    </source>
</evidence>
<protein>
    <submittedName>
        <fullName evidence="2">Uncharacterized protein</fullName>
    </submittedName>
</protein>
<sequence>MAGGSKGCDESSADQLLLSGGQAGDDGEDDAGGADVPRAGHDGSQAIAARWSWMKSAGTAAGSWPPAPRRPRCGPTSGQEPPPPLDAGAPPLLPPRRRQARRPRPCNSKARSSTDER</sequence>
<accession>A0A811QIK3</accession>
<dbReference type="Proteomes" id="UP000604825">
    <property type="component" value="Unassembled WGS sequence"/>
</dbReference>
<keyword evidence="3" id="KW-1185">Reference proteome</keyword>
<feature type="region of interest" description="Disordered" evidence="1">
    <location>
        <begin position="1"/>
        <end position="117"/>
    </location>
</feature>
<reference evidence="2" key="1">
    <citation type="submission" date="2020-10" db="EMBL/GenBank/DDBJ databases">
        <authorList>
            <person name="Han B."/>
            <person name="Lu T."/>
            <person name="Zhao Q."/>
            <person name="Huang X."/>
            <person name="Zhao Y."/>
        </authorList>
    </citation>
    <scope>NUCLEOTIDE SEQUENCE</scope>
</reference>
<organism evidence="2 3">
    <name type="scientific">Miscanthus lutarioriparius</name>
    <dbReference type="NCBI Taxonomy" id="422564"/>
    <lineage>
        <taxon>Eukaryota</taxon>
        <taxon>Viridiplantae</taxon>
        <taxon>Streptophyta</taxon>
        <taxon>Embryophyta</taxon>
        <taxon>Tracheophyta</taxon>
        <taxon>Spermatophyta</taxon>
        <taxon>Magnoliopsida</taxon>
        <taxon>Liliopsida</taxon>
        <taxon>Poales</taxon>
        <taxon>Poaceae</taxon>
        <taxon>PACMAD clade</taxon>
        <taxon>Panicoideae</taxon>
        <taxon>Andropogonodae</taxon>
        <taxon>Andropogoneae</taxon>
        <taxon>Saccharinae</taxon>
        <taxon>Miscanthus</taxon>
    </lineage>
</organism>
<evidence type="ECO:0000313" key="2">
    <source>
        <dbReference type="EMBL" id="CAD6258841.1"/>
    </source>
</evidence>
<name>A0A811QIK3_9POAL</name>
<feature type="compositionally biased region" description="Basic residues" evidence="1">
    <location>
        <begin position="95"/>
        <end position="104"/>
    </location>
</feature>
<evidence type="ECO:0000256" key="1">
    <source>
        <dbReference type="SAM" id="MobiDB-lite"/>
    </source>
</evidence>
<comment type="caution">
    <text evidence="2">The sequence shown here is derived from an EMBL/GenBank/DDBJ whole genome shotgun (WGS) entry which is preliminary data.</text>
</comment>